<proteinExistence type="predicted"/>
<comment type="caution">
    <text evidence="2">The sequence shown here is derived from an EMBL/GenBank/DDBJ whole genome shotgun (WGS) entry which is preliminary data.</text>
</comment>
<sequence>MYHYTFLISEAWFQELEIGVKELSSRISGRGLPSRILDKLAFHPSRIDCLQDLMDITLEPDTRNHERKNEKSHHQEKKPEALKSNYSHPQNSSSSSQKKKKNFQNSDKTNFSLLNKDVKLMNPEKEIRIKEGFCTYFGGKNSLESCFKIPQNQLSQPSGKSPRQGKV</sequence>
<gene>
    <name evidence="2" type="ORF">O181_120032</name>
</gene>
<evidence type="ECO:0000256" key="1">
    <source>
        <dbReference type="SAM" id="MobiDB-lite"/>
    </source>
</evidence>
<dbReference type="Proteomes" id="UP000765509">
    <property type="component" value="Unassembled WGS sequence"/>
</dbReference>
<name>A0A9Q3KGA5_9BASI</name>
<dbReference type="AlphaFoldDB" id="A0A9Q3KGA5"/>
<feature type="region of interest" description="Disordered" evidence="1">
    <location>
        <begin position="60"/>
        <end position="108"/>
    </location>
</feature>
<evidence type="ECO:0000313" key="3">
    <source>
        <dbReference type="Proteomes" id="UP000765509"/>
    </source>
</evidence>
<accession>A0A9Q3KGA5</accession>
<feature type="compositionally biased region" description="Low complexity" evidence="1">
    <location>
        <begin position="83"/>
        <end position="96"/>
    </location>
</feature>
<protein>
    <submittedName>
        <fullName evidence="2">Uncharacterized protein</fullName>
    </submittedName>
</protein>
<dbReference type="OrthoDB" id="5552562at2759"/>
<organism evidence="2 3">
    <name type="scientific">Austropuccinia psidii MF-1</name>
    <dbReference type="NCBI Taxonomy" id="1389203"/>
    <lineage>
        <taxon>Eukaryota</taxon>
        <taxon>Fungi</taxon>
        <taxon>Dikarya</taxon>
        <taxon>Basidiomycota</taxon>
        <taxon>Pucciniomycotina</taxon>
        <taxon>Pucciniomycetes</taxon>
        <taxon>Pucciniales</taxon>
        <taxon>Sphaerophragmiaceae</taxon>
        <taxon>Austropuccinia</taxon>
    </lineage>
</organism>
<evidence type="ECO:0000313" key="2">
    <source>
        <dbReference type="EMBL" id="MBW0580317.1"/>
    </source>
</evidence>
<reference evidence="2" key="1">
    <citation type="submission" date="2021-03" db="EMBL/GenBank/DDBJ databases">
        <title>Draft genome sequence of rust myrtle Austropuccinia psidii MF-1, a brazilian biotype.</title>
        <authorList>
            <person name="Quecine M.C."/>
            <person name="Pachon D.M.R."/>
            <person name="Bonatelli M.L."/>
            <person name="Correr F.H."/>
            <person name="Franceschini L.M."/>
            <person name="Leite T.F."/>
            <person name="Margarido G.R.A."/>
            <person name="Almeida C.A."/>
            <person name="Ferrarezi J.A."/>
            <person name="Labate C.A."/>
        </authorList>
    </citation>
    <scope>NUCLEOTIDE SEQUENCE</scope>
    <source>
        <strain evidence="2">MF-1</strain>
    </source>
</reference>
<keyword evidence="3" id="KW-1185">Reference proteome</keyword>
<feature type="compositionally biased region" description="Basic and acidic residues" evidence="1">
    <location>
        <begin position="60"/>
        <end position="81"/>
    </location>
</feature>
<dbReference type="EMBL" id="AVOT02107253">
    <property type="protein sequence ID" value="MBW0580317.1"/>
    <property type="molecule type" value="Genomic_DNA"/>
</dbReference>